<evidence type="ECO:0000313" key="1">
    <source>
        <dbReference type="EMBL" id="QBC45854.1"/>
    </source>
</evidence>
<accession>A0A7G3GF98</accession>
<keyword evidence="2" id="KW-1185">Reference proteome</keyword>
<dbReference type="Proteomes" id="UP000515917">
    <property type="component" value="Plasmid pl2"/>
</dbReference>
<geneLocation type="plasmid" evidence="1 2">
    <name>pl2</name>
</geneLocation>
<name>A0A7G3GF98_9NEIS</name>
<dbReference type="GeneID" id="39458554"/>
<reference evidence="1 2" key="1">
    <citation type="submission" date="2018-01" db="EMBL/GenBank/DDBJ databases">
        <title>Genome sequence of Iodobacter sp. strain PCH194 isolated from Indian Trans-Himalaya.</title>
        <authorList>
            <person name="Kumar V."/>
            <person name="Thakur V."/>
            <person name="Kumar S."/>
            <person name="Singh D."/>
        </authorList>
    </citation>
    <scope>NUCLEOTIDE SEQUENCE [LARGE SCALE GENOMIC DNA]</scope>
    <source>
        <strain evidence="1 2">PCH194</strain>
        <plasmid evidence="1 2">pl2</plasmid>
    </source>
</reference>
<evidence type="ECO:0000313" key="2">
    <source>
        <dbReference type="Proteomes" id="UP000515917"/>
    </source>
</evidence>
<proteinExistence type="predicted"/>
<dbReference type="KEGG" id="ifl:C1H71_20135"/>
<sequence>MVGLLVIMKRWRQIGDILSGEKSGVKSQIEELDRMIADVQAMPKTPTTESLMESLQANKDFLIELNSAYYANNSLRTKYYLDNKEIISSIENISLDKPMSFSGYCLKKGNFELVTPIKTLTPEQTNTLLAYLLNCEYRSHYDKDLQCISQTIKGEALLTGWMPKSVFKDFLDLAKNDCSIEIELQGIITSLAEMFYSWDENSITDVFFDGYRKAT</sequence>
<gene>
    <name evidence="1" type="ORF">C1H71_20135</name>
</gene>
<protein>
    <submittedName>
        <fullName evidence="1">Uncharacterized protein</fullName>
    </submittedName>
</protein>
<dbReference type="AlphaFoldDB" id="A0A7G3GF98"/>
<organism evidence="1 2">
    <name type="scientific">Iodobacter fluviatilis</name>
    <dbReference type="NCBI Taxonomy" id="537"/>
    <lineage>
        <taxon>Bacteria</taxon>
        <taxon>Pseudomonadati</taxon>
        <taxon>Pseudomonadota</taxon>
        <taxon>Betaproteobacteria</taxon>
        <taxon>Neisseriales</taxon>
        <taxon>Chitinibacteraceae</taxon>
        <taxon>Iodobacter</taxon>
    </lineage>
</organism>
<dbReference type="RefSeq" id="WP_130108330.1">
    <property type="nucleotide sequence ID" value="NZ_CP025782.1"/>
</dbReference>
<dbReference type="EMBL" id="CP025782">
    <property type="protein sequence ID" value="QBC45854.1"/>
    <property type="molecule type" value="Genomic_DNA"/>
</dbReference>
<keyword evidence="1" id="KW-0614">Plasmid</keyword>